<comment type="caution">
    <text evidence="1">The sequence shown here is derived from an EMBL/GenBank/DDBJ whole genome shotgun (WGS) entry which is preliminary data.</text>
</comment>
<dbReference type="Gene3D" id="3.80.10.10">
    <property type="entry name" value="Ribonuclease Inhibitor"/>
    <property type="match status" value="1"/>
</dbReference>
<proteinExistence type="predicted"/>
<sequence length="569" mass="65912">MPRLKWTLDTVPRELLVNICEILYYDACAPSLASLSTANKTCRDAAIGVLFRNINFSIDDDEFPGAWHSLHLSTLSCELMLRKNDLLSQVRQISIWGEPPIPGKNYANGPYLKESRYDPRQSGWKQGRVFAAEVAEDDARKMDDCNLVGRRNYWEETAPRLQEVRVAYESDQDYPDELHEAAWSGAKGFEHRYPQHRASLRTFHLAWDPELSDYSLLHEWGRYIDFDALRVLRLPEPLGPQGLELLDTYSFPSLRNLFLNIFNLSSTDDPKYKQEKLITRFIDRRTKLCTLEIVGWNGFHLGSHLFSPSCSFALRTLDLQSNRYTTDPFNARVIALIAQRWPLLEDLAIRVRRSKGDEEEMAVYAALGKMRRLRKLSLRLMPMQRGWQFPQGRRTLSTTATVAPREMNGESSVDRLNPGDREEYRDLLINVAVDETLARAIFHAISTEGGTSQHQNLKELELRVDDWSWAEQLQGRRREVEAFCSILGRPWDVRRDHSFDHKSEVSAQVVEDKFNTWRATAGTVPYLLEGLLHEVFREIWPLAEGSEPETRHSWQTDWKSFPLSAYVHR</sequence>
<protein>
    <submittedName>
        <fullName evidence="1">Uncharacterized protein</fullName>
    </submittedName>
</protein>
<evidence type="ECO:0000313" key="2">
    <source>
        <dbReference type="Proteomes" id="UP000020467"/>
    </source>
</evidence>
<evidence type="ECO:0000313" key="1">
    <source>
        <dbReference type="EMBL" id="EXF79545.1"/>
    </source>
</evidence>
<dbReference type="SUPFAM" id="SSF52047">
    <property type="entry name" value="RNI-like"/>
    <property type="match status" value="1"/>
</dbReference>
<keyword evidence="2" id="KW-1185">Reference proteome</keyword>
<dbReference type="HOGENOM" id="CLU_024672_1_0_1"/>
<reference evidence="1 2" key="1">
    <citation type="submission" date="2014-02" db="EMBL/GenBank/DDBJ databases">
        <title>The genome sequence of Colletotrichum fioriniae PJ7.</title>
        <authorList>
            <person name="Baroncelli R."/>
            <person name="Thon M.R."/>
        </authorList>
    </citation>
    <scope>NUCLEOTIDE SEQUENCE [LARGE SCALE GENOMIC DNA]</scope>
    <source>
        <strain evidence="1 2">PJ7</strain>
    </source>
</reference>
<organism evidence="1 2">
    <name type="scientific">Colletotrichum fioriniae PJ7</name>
    <dbReference type="NCBI Taxonomy" id="1445577"/>
    <lineage>
        <taxon>Eukaryota</taxon>
        <taxon>Fungi</taxon>
        <taxon>Dikarya</taxon>
        <taxon>Ascomycota</taxon>
        <taxon>Pezizomycotina</taxon>
        <taxon>Sordariomycetes</taxon>
        <taxon>Hypocreomycetidae</taxon>
        <taxon>Glomerellales</taxon>
        <taxon>Glomerellaceae</taxon>
        <taxon>Colletotrichum</taxon>
        <taxon>Colletotrichum acutatum species complex</taxon>
    </lineage>
</organism>
<gene>
    <name evidence="1" type="ORF">CFIO01_03662</name>
</gene>
<accession>A0A010QS96</accession>
<dbReference type="AlphaFoldDB" id="A0A010QS96"/>
<dbReference type="InterPro" id="IPR032675">
    <property type="entry name" value="LRR_dom_sf"/>
</dbReference>
<dbReference type="STRING" id="1445577.A0A010QS96"/>
<name>A0A010QS96_9PEZI</name>
<dbReference type="Proteomes" id="UP000020467">
    <property type="component" value="Unassembled WGS sequence"/>
</dbReference>
<dbReference type="eggNOG" id="ENOG502SJ7Y">
    <property type="taxonomic scope" value="Eukaryota"/>
</dbReference>
<dbReference type="EMBL" id="JARH01000547">
    <property type="protein sequence ID" value="EXF79545.1"/>
    <property type="molecule type" value="Genomic_DNA"/>
</dbReference>
<dbReference type="OrthoDB" id="4833886at2759"/>
<dbReference type="KEGG" id="cfj:CFIO01_03662"/>